<sequence length="1149" mass="127641">MSERVSDDSSQASPAHESPLADGAVDRSDMEFAEVDPTGRYGRYDEILGKGSSKTVYRAFDEIDGIEVAWNQVKVQDLLQSPEDLERLYSEVHLLKSLKHKNILKFYSSWVDIKTKNVNFITEIFTSGTLRQYRKKHKYVDLKAVKNWARQILRGLLYLHSHDPPIIHRDLKCDNIFINGNHGEVKIGDLGLAAVLRQAHAAHSVIGTPEFMAPELYEEEYNELVDIYSFGMCLLEMVTFEYPYSECANAAQIYKKVTSGKKPAALDRVKDLNVRAFVAKCLESASRRLPARELLMDPFLQCDGDLETFECIRSVSHSDSRADGMECFHPNWEESCSDPPDLNNLPQTSLLDEKLLTKMVKETEEGTSANAFSNSLIDGTNSKEGVGFDQVNKTLPGTTGCSKLPLSASLQDEITGRIGDLGAKEAIFLRLRVADSKGHVRNIHFPFDVENDTALNVASEMVTELNLSDQDATTVAGMIDAEILAIIPDWKPGADSKDNAVIEESIKVEEPRDKIAKRLTTLERSKSMPLLNPILDRLPSPWKSYSPKMKFEVDLSSLRMEGTMHGRFEEVNYGSKSAENARTEDVSLLLSSDLREDAGHLFRSDLIEIGCFPPKSHSSNSKPDQAHIMLPEACAGNADSDFDNSVDFNKLVESRRNADCDKYTHETWAEISDRIEYPKTSDDEDEEYIALELKLLAVRHEQELKDLQRKHEDALLEVRHRCRTHSKRSPKSPLQISPNKQRATESSKHQDQASTSSTYVFKSHELTPTVPEISICSLQDHDGKFYDSNEGVECHPAKGKEIASSGGLSLKREKAEISSKHVVDLEHALLSGGSTESEPTVISRSRRDLELGSRATSSTQLSLKSADCYLGNANVAPIGMTIQQGTWLAKDVTEKNFLQRYGMATELAAEGSDMAFKKGGSGGSEFFVLGHDDSDQFDNKSGPVMKLEKSNLHHLLSLRSGTSSTGEVVMDFCGRGVGSNQLRGQKTPTIGLSFPQDGCASELNSNLLFPAADELYTENDQIVEDSLHTSNLQTTLPSQQEFLKEAMCTLLERVSEPLETLDQADKVVLVEASSPQPFRTTQSSSFLHTDSINKESAFVNASSALVQGNMPVNDECVVQKKRESYLELYEGGGSDRRRFPSSSSKPKVI</sequence>
<dbReference type="EMBL" id="CM055109">
    <property type="protein sequence ID" value="KAJ7522278.1"/>
    <property type="molecule type" value="Genomic_DNA"/>
</dbReference>
<accession>A0ACC2AXL2</accession>
<protein>
    <submittedName>
        <fullName evidence="1">Uncharacterized protein</fullName>
    </submittedName>
</protein>
<comment type="caution">
    <text evidence="1">The sequence shown here is derived from an EMBL/GenBank/DDBJ whole genome shotgun (WGS) entry which is preliminary data.</text>
</comment>
<evidence type="ECO:0000313" key="1">
    <source>
        <dbReference type="EMBL" id="KAJ7522278.1"/>
    </source>
</evidence>
<organism evidence="1 2">
    <name type="scientific">Diphasiastrum complanatum</name>
    <name type="common">Issler's clubmoss</name>
    <name type="synonym">Lycopodium complanatum</name>
    <dbReference type="NCBI Taxonomy" id="34168"/>
    <lineage>
        <taxon>Eukaryota</taxon>
        <taxon>Viridiplantae</taxon>
        <taxon>Streptophyta</taxon>
        <taxon>Embryophyta</taxon>
        <taxon>Tracheophyta</taxon>
        <taxon>Lycopodiopsida</taxon>
        <taxon>Lycopodiales</taxon>
        <taxon>Lycopodiaceae</taxon>
        <taxon>Lycopodioideae</taxon>
        <taxon>Diphasiastrum</taxon>
    </lineage>
</organism>
<proteinExistence type="predicted"/>
<evidence type="ECO:0000313" key="2">
    <source>
        <dbReference type="Proteomes" id="UP001162992"/>
    </source>
</evidence>
<dbReference type="Proteomes" id="UP001162992">
    <property type="component" value="Chromosome 18"/>
</dbReference>
<keyword evidence="2" id="KW-1185">Reference proteome</keyword>
<reference evidence="2" key="1">
    <citation type="journal article" date="2024" name="Proc. Natl. Acad. Sci. U.S.A.">
        <title>Extraordinary preservation of gene collinearity over three hundred million years revealed in homosporous lycophytes.</title>
        <authorList>
            <person name="Li C."/>
            <person name="Wickell D."/>
            <person name="Kuo L.Y."/>
            <person name="Chen X."/>
            <person name="Nie B."/>
            <person name="Liao X."/>
            <person name="Peng D."/>
            <person name="Ji J."/>
            <person name="Jenkins J."/>
            <person name="Williams M."/>
            <person name="Shu S."/>
            <person name="Plott C."/>
            <person name="Barry K."/>
            <person name="Rajasekar S."/>
            <person name="Grimwood J."/>
            <person name="Han X."/>
            <person name="Sun S."/>
            <person name="Hou Z."/>
            <person name="He W."/>
            <person name="Dai G."/>
            <person name="Sun C."/>
            <person name="Schmutz J."/>
            <person name="Leebens-Mack J.H."/>
            <person name="Li F.W."/>
            <person name="Wang L."/>
        </authorList>
    </citation>
    <scope>NUCLEOTIDE SEQUENCE [LARGE SCALE GENOMIC DNA]</scope>
    <source>
        <strain evidence="2">cv. PW_Plant_1</strain>
    </source>
</reference>
<name>A0ACC2AXL2_DIPCM</name>
<gene>
    <name evidence="1" type="ORF">O6H91_18G004200</name>
</gene>